<dbReference type="GeneTree" id="ENSGT00390000017679"/>
<evidence type="ECO:0000256" key="9">
    <source>
        <dbReference type="ARBA" id="ARBA00023180"/>
    </source>
</evidence>
<name>A0A8C9JI76_PANTA</name>
<keyword evidence="4 10" id="KW-0337">GPI-anchor biosynthesis</keyword>
<comment type="function">
    <text evidence="10">Stabilizing subunit of the glycosylphosphatidylinositol-mannosyltransferase I complex which catalyzes the transfer of the first mannose, via an alpha-1,4 bond from a dolichol-phosphate-mannose (Dol-P-Man) to the glucosaminyl acyl phosphatidylinositol (GlcN-(acyl)PI) intermediate to generate alpha-D-Man-(1-&gt;4)-alpha-D-GlcN-(1-&gt;6)-(1-radyl,2-acyl-sn-glycero-3-phospho)-2-acyl-inositol and participates in the sixth step of the glycosylphosphatidylinositol-anchor biosynthesis. Probably acts by stabilizing the mannosyltransferase PIGM.</text>
</comment>
<evidence type="ECO:0000256" key="3">
    <source>
        <dbReference type="ARBA" id="ARBA00010345"/>
    </source>
</evidence>
<evidence type="ECO:0000256" key="6">
    <source>
        <dbReference type="ARBA" id="ARBA00022824"/>
    </source>
</evidence>
<protein>
    <recommendedName>
        <fullName evidence="10">Phosphatidylinositol-glycan biosynthesis class X protein</fullName>
    </recommendedName>
</protein>
<dbReference type="Pfam" id="PF08320">
    <property type="entry name" value="PIG-X"/>
    <property type="match status" value="1"/>
</dbReference>
<dbReference type="Ensembl" id="ENSPTIT00000011944.1">
    <property type="protein sequence ID" value="ENSPTIP00000008078.1"/>
    <property type="gene ID" value="ENSPTIG00000009539.1"/>
</dbReference>
<evidence type="ECO:0000256" key="1">
    <source>
        <dbReference type="ARBA" id="ARBA00004389"/>
    </source>
</evidence>
<evidence type="ECO:0000313" key="13">
    <source>
        <dbReference type="Proteomes" id="UP000675900"/>
    </source>
</evidence>
<keyword evidence="9" id="KW-0325">Glycoprotein</keyword>
<keyword evidence="6 10" id="KW-0256">Endoplasmic reticulum</keyword>
<keyword evidence="5 10" id="KW-0812">Transmembrane</keyword>
<comment type="similarity">
    <text evidence="3 10">Belongs to the PIGX family.</text>
</comment>
<dbReference type="Proteomes" id="UP000675900">
    <property type="component" value="Unassembled WGS sequence"/>
</dbReference>
<dbReference type="GO" id="GO:0005789">
    <property type="term" value="C:endoplasmic reticulum membrane"/>
    <property type="evidence" value="ECO:0007669"/>
    <property type="project" value="UniProtKB-SubCell"/>
</dbReference>
<evidence type="ECO:0000256" key="5">
    <source>
        <dbReference type="ARBA" id="ARBA00022692"/>
    </source>
</evidence>
<dbReference type="KEGG" id="ptg:102952747"/>
<dbReference type="SMART" id="SM00780">
    <property type="entry name" value="PIG-X"/>
    <property type="match status" value="1"/>
</dbReference>
<evidence type="ECO:0000313" key="12">
    <source>
        <dbReference type="Ensembl" id="ENSPTIP00000008078.1"/>
    </source>
</evidence>
<dbReference type="PANTHER" id="PTHR28650">
    <property type="entry name" value="PHOSPHATIDYLINOSITOL-GLYCAN BIOSYNTHESIS CLASS X PROTEIN"/>
    <property type="match status" value="1"/>
</dbReference>
<accession>A0A8C9JI76</accession>
<feature type="region of interest" description="Disordered" evidence="11">
    <location>
        <begin position="157"/>
        <end position="179"/>
    </location>
</feature>
<reference evidence="12" key="2">
    <citation type="submission" date="2025-09" db="UniProtKB">
        <authorList>
            <consortium name="Ensembl"/>
        </authorList>
    </citation>
    <scope>IDENTIFICATION</scope>
</reference>
<evidence type="ECO:0000256" key="8">
    <source>
        <dbReference type="ARBA" id="ARBA00023136"/>
    </source>
</evidence>
<organism evidence="12 13">
    <name type="scientific">Panthera tigris altaica</name>
    <name type="common">Siberian tiger</name>
    <dbReference type="NCBI Taxonomy" id="74533"/>
    <lineage>
        <taxon>Eukaryota</taxon>
        <taxon>Metazoa</taxon>
        <taxon>Chordata</taxon>
        <taxon>Craniata</taxon>
        <taxon>Vertebrata</taxon>
        <taxon>Euteleostomi</taxon>
        <taxon>Mammalia</taxon>
        <taxon>Eutheria</taxon>
        <taxon>Laurasiatheria</taxon>
        <taxon>Carnivora</taxon>
        <taxon>Feliformia</taxon>
        <taxon>Felidae</taxon>
        <taxon>Pantherinae</taxon>
        <taxon>Panthera</taxon>
    </lineage>
</organism>
<evidence type="ECO:0000256" key="10">
    <source>
        <dbReference type="RuleBase" id="RU366056"/>
    </source>
</evidence>
<comment type="subcellular location">
    <subcellularLocation>
        <location evidence="1 10">Endoplasmic reticulum membrane</location>
        <topology evidence="1 10">Single-pass membrane protein</topology>
    </subcellularLocation>
</comment>
<keyword evidence="8 10" id="KW-0472">Membrane</keyword>
<proteinExistence type="inferred from homology"/>
<dbReference type="InterPro" id="IPR040039">
    <property type="entry name" value="PIGX"/>
</dbReference>
<comment type="pathway">
    <text evidence="2 10">Glycolipid biosynthesis; glycosylphosphatidylinositol-anchor biosynthesis.</text>
</comment>
<feature type="transmembrane region" description="Helical" evidence="10">
    <location>
        <begin position="445"/>
        <end position="472"/>
    </location>
</feature>
<evidence type="ECO:0000256" key="7">
    <source>
        <dbReference type="ARBA" id="ARBA00022989"/>
    </source>
</evidence>
<keyword evidence="7 10" id="KW-1133">Transmembrane helix</keyword>
<dbReference type="InterPro" id="IPR013233">
    <property type="entry name" value="PIG-X/PBN1"/>
</dbReference>
<evidence type="ECO:0000256" key="2">
    <source>
        <dbReference type="ARBA" id="ARBA00004687"/>
    </source>
</evidence>
<dbReference type="AlphaFoldDB" id="A0A8C9JI76"/>
<sequence length="479" mass="53292">MDRLEIIGQNQAVVVTPFRALWFDLTWKFKLYPKSSGELSKDWNQSSRSVVPDWRRITQRAGGRSKTAVRGLFPPNRCAQRSTYLDFEAGRCRKSRQPQPRRREFPCRRPESANLAHVTAPAPLFAPPPTRRRGAGRRRSELGGLCCSLPRRRNFRGSTAVGSRGTAGPRARVTESSVPVTNSVAALSRSGVGGAQAPPSARSSVFTRSARAPLGSAFSSVLAARAVGVRAVAWLLLWEVAGFTSIPATAFSAAPTDTGIRATCSEIILRQEVLKDGFHRDLLIKVKFGESLEDLQTCRLLIKQYIPSGLFVDPYELASLRERNITEAVMVSENFNIEAPNYLSKESEVLIYARQDSQCIDCFQAFLPVHYRYHRPHSKDGETVIVVNNPDLLMYCDQEFPILKCWAQSEVAAPCALKSKDICQWNNMKYKPVYKNVTLQVPVGLTIHTSLVCSVTLLITILCSTLILVAVFKYGHFSL</sequence>
<dbReference type="GO" id="GO:0006506">
    <property type="term" value="P:GPI anchor biosynthetic process"/>
    <property type="evidence" value="ECO:0007669"/>
    <property type="project" value="UniProtKB-UniPathway"/>
</dbReference>
<evidence type="ECO:0000256" key="4">
    <source>
        <dbReference type="ARBA" id="ARBA00022502"/>
    </source>
</evidence>
<evidence type="ECO:0000256" key="11">
    <source>
        <dbReference type="SAM" id="MobiDB-lite"/>
    </source>
</evidence>
<keyword evidence="13" id="KW-1185">Reference proteome</keyword>
<dbReference type="UniPathway" id="UPA00196"/>
<dbReference type="PANTHER" id="PTHR28650:SF1">
    <property type="entry name" value="PHOSPHATIDYLINOSITOL-GLYCAN BIOSYNTHESIS CLASS X PROTEIN"/>
    <property type="match status" value="1"/>
</dbReference>
<reference evidence="12" key="1">
    <citation type="submission" date="2025-08" db="UniProtKB">
        <authorList>
            <consortium name="Ensembl"/>
        </authorList>
    </citation>
    <scope>IDENTIFICATION</scope>
</reference>